<comment type="caution">
    <text evidence="1">The sequence shown here is derived from an EMBL/GenBank/DDBJ whole genome shotgun (WGS) entry which is preliminary data.</text>
</comment>
<evidence type="ECO:0000313" key="1">
    <source>
        <dbReference type="EMBL" id="KKM85290.1"/>
    </source>
</evidence>
<proteinExistence type="predicted"/>
<name>A0A0F9N979_9ZZZZ</name>
<accession>A0A0F9N979</accession>
<dbReference type="EMBL" id="LAZR01007436">
    <property type="protein sequence ID" value="KKM85290.1"/>
    <property type="molecule type" value="Genomic_DNA"/>
</dbReference>
<sequence>MGVFSMKKAVQGAIAERVEMFTGHHIINMQEDINHFLKHTKGHLQDVKFSCYPVQGKIGEFLALVIYIPK</sequence>
<organism evidence="1">
    <name type="scientific">marine sediment metagenome</name>
    <dbReference type="NCBI Taxonomy" id="412755"/>
    <lineage>
        <taxon>unclassified sequences</taxon>
        <taxon>metagenomes</taxon>
        <taxon>ecological metagenomes</taxon>
    </lineage>
</organism>
<gene>
    <name evidence="1" type="ORF">LCGC14_1290610</name>
</gene>
<dbReference type="AlphaFoldDB" id="A0A0F9N979"/>
<reference evidence="1" key="1">
    <citation type="journal article" date="2015" name="Nature">
        <title>Complex archaea that bridge the gap between prokaryotes and eukaryotes.</title>
        <authorList>
            <person name="Spang A."/>
            <person name="Saw J.H."/>
            <person name="Jorgensen S.L."/>
            <person name="Zaremba-Niedzwiedzka K."/>
            <person name="Martijn J."/>
            <person name="Lind A.E."/>
            <person name="van Eijk R."/>
            <person name="Schleper C."/>
            <person name="Guy L."/>
            <person name="Ettema T.J."/>
        </authorList>
    </citation>
    <scope>NUCLEOTIDE SEQUENCE</scope>
</reference>
<protein>
    <submittedName>
        <fullName evidence="1">Uncharacterized protein</fullName>
    </submittedName>
</protein>